<accession>A0A7S0V8C7</accession>
<reference evidence="1" key="1">
    <citation type="submission" date="2021-01" db="EMBL/GenBank/DDBJ databases">
        <authorList>
            <person name="Corre E."/>
            <person name="Pelletier E."/>
            <person name="Niang G."/>
            <person name="Scheremetjew M."/>
            <person name="Finn R."/>
            <person name="Kale V."/>
            <person name="Holt S."/>
            <person name="Cochrane G."/>
            <person name="Meng A."/>
            <person name="Brown T."/>
            <person name="Cohen L."/>
        </authorList>
    </citation>
    <scope>NUCLEOTIDE SEQUENCE</scope>
    <source>
        <strain evidence="1">SAG 63-3</strain>
    </source>
</reference>
<organism evidence="1">
    <name type="scientific">Polytomella parva</name>
    <dbReference type="NCBI Taxonomy" id="51329"/>
    <lineage>
        <taxon>Eukaryota</taxon>
        <taxon>Viridiplantae</taxon>
        <taxon>Chlorophyta</taxon>
        <taxon>core chlorophytes</taxon>
        <taxon>Chlorophyceae</taxon>
        <taxon>CS clade</taxon>
        <taxon>Chlamydomonadales</taxon>
        <taxon>Chlamydomonadaceae</taxon>
        <taxon>Polytomella</taxon>
    </lineage>
</organism>
<protein>
    <submittedName>
        <fullName evidence="1">Uncharacterized protein</fullName>
    </submittedName>
</protein>
<proteinExistence type="predicted"/>
<name>A0A7S0V8C7_9CHLO</name>
<dbReference type="EMBL" id="HBFM01022423">
    <property type="protein sequence ID" value="CAD8779916.1"/>
    <property type="molecule type" value="Transcribed_RNA"/>
</dbReference>
<evidence type="ECO:0000313" key="1">
    <source>
        <dbReference type="EMBL" id="CAD8779916.1"/>
    </source>
</evidence>
<dbReference type="AlphaFoldDB" id="A0A7S0V8C7"/>
<sequence>MSSKTPRPLSARIRDAILRREPEKDRPFLVLCDKCHGKGMIGFNDAAQDKKYRVCQKCTNGNLLYGLGVKLKCLCQKESSPYHFLTLQECQSAYARTRHVVSSSTLKAMEQFQSAHSGKALLILCDNCDAIYITSADGNQVRISGDKLINDQDKETNKKFAESILEAGIQETVVHSHPH</sequence>
<gene>
    <name evidence="1" type="ORF">PPAR00522_LOCUS14572</name>
</gene>